<evidence type="ECO:0000256" key="1">
    <source>
        <dbReference type="SAM" id="Coils"/>
    </source>
</evidence>
<sequence length="325" mass="35944">MNESSNKRAVIVGFFILLGLVFLIAGILMVGDLHETFRRKMQLISSFDNVNGLQKGANVWFSGVKIGTVGSINIDNKTHVLVRLNVERKAQNYIHKDAKVKISTDGLIGNKVIVIYGGTEKSKAVQEGDTLVVENSFSTETILTTLQKNNENLLAITTDFKSIIKKMTTSEGTVGKLLNDNTLYNNINSVAVSLNDASAKAQKLIHSLNDFSSKLNKKGTLANELVTDTIVYSSIKKSVLQLHQMTETANVFVNNLKETSGNRNTTIGILLHDEEAGSNLKKTIKNLESSSEKLNEDLEAVRHNFLLKGYFRKKNKEAKKNDSKK</sequence>
<comment type="caution">
    <text evidence="4">The sequence shown here is derived from an EMBL/GenBank/DDBJ whole genome shotgun (WGS) entry which is preliminary data.</text>
</comment>
<evidence type="ECO:0000259" key="3">
    <source>
        <dbReference type="Pfam" id="PF02470"/>
    </source>
</evidence>
<dbReference type="Proteomes" id="UP000245449">
    <property type="component" value="Unassembled WGS sequence"/>
</dbReference>
<evidence type="ECO:0000313" key="5">
    <source>
        <dbReference type="Proteomes" id="UP000245449"/>
    </source>
</evidence>
<dbReference type="InterPro" id="IPR052336">
    <property type="entry name" value="MlaD_Phospholipid_Transporter"/>
</dbReference>
<dbReference type="RefSeq" id="WP_116725617.1">
    <property type="nucleotide sequence ID" value="NZ_QCZI01000017.1"/>
</dbReference>
<keyword evidence="2" id="KW-0472">Membrane</keyword>
<dbReference type="PANTHER" id="PTHR33371">
    <property type="entry name" value="INTERMEMBRANE PHOSPHOLIPID TRANSPORT SYSTEM BINDING PROTEIN MLAD-RELATED"/>
    <property type="match status" value="1"/>
</dbReference>
<gene>
    <name evidence="4" type="ORF">DB895_12045</name>
</gene>
<name>A0A2U1JGE7_9FLAO</name>
<dbReference type="InterPro" id="IPR003399">
    <property type="entry name" value="Mce/MlaD"/>
</dbReference>
<dbReference type="PANTHER" id="PTHR33371:SF4">
    <property type="entry name" value="INTERMEMBRANE PHOSPHOLIPID TRANSPORT SYSTEM BINDING PROTEIN MLAD"/>
    <property type="match status" value="1"/>
</dbReference>
<evidence type="ECO:0000256" key="2">
    <source>
        <dbReference type="SAM" id="Phobius"/>
    </source>
</evidence>
<dbReference type="EMBL" id="QCZI01000017">
    <property type="protein sequence ID" value="PWA04220.1"/>
    <property type="molecule type" value="Genomic_DNA"/>
</dbReference>
<keyword evidence="1" id="KW-0175">Coiled coil</keyword>
<evidence type="ECO:0000313" key="4">
    <source>
        <dbReference type="EMBL" id="PWA04220.1"/>
    </source>
</evidence>
<keyword evidence="2" id="KW-0812">Transmembrane</keyword>
<dbReference type="OrthoDB" id="9771725at2"/>
<organism evidence="4 5">
    <name type="scientific">Flavobacterium psychrotolerans</name>
    <dbReference type="NCBI Taxonomy" id="2169410"/>
    <lineage>
        <taxon>Bacteria</taxon>
        <taxon>Pseudomonadati</taxon>
        <taxon>Bacteroidota</taxon>
        <taxon>Flavobacteriia</taxon>
        <taxon>Flavobacteriales</taxon>
        <taxon>Flavobacteriaceae</taxon>
        <taxon>Flavobacterium</taxon>
    </lineage>
</organism>
<feature type="domain" description="Mce/MlaD" evidence="3">
    <location>
        <begin position="45"/>
        <end position="115"/>
    </location>
</feature>
<accession>A0A2U1JGE7</accession>
<keyword evidence="5" id="KW-1185">Reference proteome</keyword>
<reference evidence="4 5" key="1">
    <citation type="submission" date="2018-04" db="EMBL/GenBank/DDBJ databases">
        <title>Flavobacterium sp. nov., isolated from glacier ice.</title>
        <authorList>
            <person name="Liu Q."/>
            <person name="Xin Y.-H."/>
        </authorList>
    </citation>
    <scope>NUCLEOTIDE SEQUENCE [LARGE SCALE GENOMIC DNA]</scope>
    <source>
        <strain evidence="4 5">RB1R5</strain>
    </source>
</reference>
<dbReference type="Pfam" id="PF02470">
    <property type="entry name" value="MlaD"/>
    <property type="match status" value="1"/>
</dbReference>
<dbReference type="AlphaFoldDB" id="A0A2U1JGE7"/>
<keyword evidence="2" id="KW-1133">Transmembrane helix</keyword>
<protein>
    <submittedName>
        <fullName evidence="4">MCE family protein</fullName>
    </submittedName>
</protein>
<feature type="coiled-coil region" evidence="1">
    <location>
        <begin position="277"/>
        <end position="304"/>
    </location>
</feature>
<feature type="transmembrane region" description="Helical" evidence="2">
    <location>
        <begin position="12"/>
        <end position="31"/>
    </location>
</feature>
<proteinExistence type="predicted"/>